<accession>A0ABP8UYG8</accession>
<evidence type="ECO:0000259" key="2">
    <source>
        <dbReference type="PROSITE" id="PS51352"/>
    </source>
</evidence>
<dbReference type="Pfam" id="PF00578">
    <property type="entry name" value="AhpC-TSA"/>
    <property type="match status" value="1"/>
</dbReference>
<keyword evidence="1" id="KW-0472">Membrane</keyword>
<dbReference type="CDD" id="cd03011">
    <property type="entry name" value="TlpA_like_ScsD_MtbDsbE"/>
    <property type="match status" value="1"/>
</dbReference>
<sequence length="181" mass="20513">MFSFIDGRKILEPILFGVLMVVMVLTVQGYFAQRSMPKEQAPAVSGRLIDGGYVDLLSISHKQPVLLYFWANWCMECRAINSAVQKVANDYEVVSVTMSSGNKEWLKQYMQARELDFPVLNDTTGVISREWGVTTVPSFVVVMDGRVRFITTGYTTSAGLRTRLWIVGSLLPFVERVRAWF</sequence>
<dbReference type="Gene3D" id="3.40.30.10">
    <property type="entry name" value="Glutaredoxin"/>
    <property type="match status" value="1"/>
</dbReference>
<dbReference type="PROSITE" id="PS51352">
    <property type="entry name" value="THIOREDOXIN_2"/>
    <property type="match status" value="1"/>
</dbReference>
<dbReference type="InterPro" id="IPR013766">
    <property type="entry name" value="Thioredoxin_domain"/>
</dbReference>
<dbReference type="EMBL" id="BAABFL010000112">
    <property type="protein sequence ID" value="GAA4648926.1"/>
    <property type="molecule type" value="Genomic_DNA"/>
</dbReference>
<evidence type="ECO:0000313" key="3">
    <source>
        <dbReference type="EMBL" id="GAA4648926.1"/>
    </source>
</evidence>
<comment type="caution">
    <text evidence="3">The sequence shown here is derived from an EMBL/GenBank/DDBJ whole genome shotgun (WGS) entry which is preliminary data.</text>
</comment>
<keyword evidence="1" id="KW-1133">Transmembrane helix</keyword>
<dbReference type="Proteomes" id="UP001500604">
    <property type="component" value="Unassembled WGS sequence"/>
</dbReference>
<organism evidence="3 4">
    <name type="scientific">Kistimonas scapharcae</name>
    <dbReference type="NCBI Taxonomy" id="1036133"/>
    <lineage>
        <taxon>Bacteria</taxon>
        <taxon>Pseudomonadati</taxon>
        <taxon>Pseudomonadota</taxon>
        <taxon>Gammaproteobacteria</taxon>
        <taxon>Oceanospirillales</taxon>
        <taxon>Endozoicomonadaceae</taxon>
        <taxon>Kistimonas</taxon>
    </lineage>
</organism>
<dbReference type="InterPro" id="IPR050553">
    <property type="entry name" value="Thioredoxin_ResA/DsbE_sf"/>
</dbReference>
<name>A0ABP8UYG8_9GAMM</name>
<dbReference type="RefSeq" id="WP_345194653.1">
    <property type="nucleotide sequence ID" value="NZ_BAABFL010000112.1"/>
</dbReference>
<dbReference type="InterPro" id="IPR000866">
    <property type="entry name" value="AhpC/TSA"/>
</dbReference>
<dbReference type="SUPFAM" id="SSF52833">
    <property type="entry name" value="Thioredoxin-like"/>
    <property type="match status" value="1"/>
</dbReference>
<evidence type="ECO:0000313" key="4">
    <source>
        <dbReference type="Proteomes" id="UP001500604"/>
    </source>
</evidence>
<proteinExistence type="predicted"/>
<dbReference type="InterPro" id="IPR036249">
    <property type="entry name" value="Thioredoxin-like_sf"/>
</dbReference>
<protein>
    <submittedName>
        <fullName evidence="3">Protein disulfide oxidoreductase</fullName>
    </submittedName>
</protein>
<dbReference type="PANTHER" id="PTHR42852">
    <property type="entry name" value="THIOL:DISULFIDE INTERCHANGE PROTEIN DSBE"/>
    <property type="match status" value="1"/>
</dbReference>
<keyword evidence="1" id="KW-0812">Transmembrane</keyword>
<dbReference type="PANTHER" id="PTHR42852:SF17">
    <property type="entry name" value="THIOREDOXIN-LIKE PROTEIN HI_1115"/>
    <property type="match status" value="1"/>
</dbReference>
<reference evidence="4" key="1">
    <citation type="journal article" date="2019" name="Int. J. Syst. Evol. Microbiol.">
        <title>The Global Catalogue of Microorganisms (GCM) 10K type strain sequencing project: providing services to taxonomists for standard genome sequencing and annotation.</title>
        <authorList>
            <consortium name="The Broad Institute Genomics Platform"/>
            <consortium name="The Broad Institute Genome Sequencing Center for Infectious Disease"/>
            <person name="Wu L."/>
            <person name="Ma J."/>
        </authorList>
    </citation>
    <scope>NUCLEOTIDE SEQUENCE [LARGE SCALE GENOMIC DNA]</scope>
    <source>
        <strain evidence="4">JCM 17805</strain>
    </source>
</reference>
<gene>
    <name evidence="3" type="ORF">GCM10023116_12000</name>
</gene>
<feature type="transmembrane region" description="Helical" evidence="1">
    <location>
        <begin position="14"/>
        <end position="32"/>
    </location>
</feature>
<evidence type="ECO:0000256" key="1">
    <source>
        <dbReference type="SAM" id="Phobius"/>
    </source>
</evidence>
<feature type="domain" description="Thioredoxin" evidence="2">
    <location>
        <begin position="35"/>
        <end position="172"/>
    </location>
</feature>
<keyword evidence="4" id="KW-1185">Reference proteome</keyword>